<dbReference type="RefSeq" id="WP_166051977.1">
    <property type="nucleotide sequence ID" value="NZ_JAAMPJ010000010.1"/>
</dbReference>
<name>A0A7C9RY49_9PSEU</name>
<keyword evidence="2" id="KW-1185">Reference proteome</keyword>
<protein>
    <submittedName>
        <fullName evidence="1">Uncharacterized protein</fullName>
    </submittedName>
</protein>
<evidence type="ECO:0000313" key="2">
    <source>
        <dbReference type="Proteomes" id="UP000481360"/>
    </source>
</evidence>
<evidence type="ECO:0000313" key="1">
    <source>
        <dbReference type="EMBL" id="NGY63502.1"/>
    </source>
</evidence>
<dbReference type="Proteomes" id="UP000481360">
    <property type="component" value="Unassembled WGS sequence"/>
</dbReference>
<proteinExistence type="predicted"/>
<dbReference type="EMBL" id="JAAMPJ010000010">
    <property type="protein sequence ID" value="NGY63502.1"/>
    <property type="molecule type" value="Genomic_DNA"/>
</dbReference>
<dbReference type="AlphaFoldDB" id="A0A7C9RY49"/>
<accession>A0A7C9RY49</accession>
<gene>
    <name evidence="1" type="ORF">G7043_31725</name>
</gene>
<organism evidence="1 2">
    <name type="scientific">Lentzea alba</name>
    <dbReference type="NCBI Taxonomy" id="2714351"/>
    <lineage>
        <taxon>Bacteria</taxon>
        <taxon>Bacillati</taxon>
        <taxon>Actinomycetota</taxon>
        <taxon>Actinomycetes</taxon>
        <taxon>Pseudonocardiales</taxon>
        <taxon>Pseudonocardiaceae</taxon>
        <taxon>Lentzea</taxon>
    </lineage>
</organism>
<comment type="caution">
    <text evidence="1">The sequence shown here is derived from an EMBL/GenBank/DDBJ whole genome shotgun (WGS) entry which is preliminary data.</text>
</comment>
<sequence length="335" mass="36298">MDTAETLGAVAHPGGLLVSRPELTVGVVRAVSRLSGLEIELLTRRPLDRRSATERQQDIRAGRSSQPTVASRRLLPPYDEGIDLRVGWLDHAGHAHWEFATSSSSSSGDHFLGTSGPTYRAAFRFPPAFDEMSLVLAWPEIGFPETIITMPLPDRATVERATASIWQAPLEVLSVPEGLTHHADRRHDAPAIEAGTIVAPLRVLHRDDHRVAVVLTRLTAMNSVLSMELLSIAEGDSADAINAHVFTPARRASRALDDPAQIRVAGNGASVAVVRGHEAFWIRPGDGSSSGGDQSFSCLQEFTLDRPHDDLLDLIVAWPLAGLRDVRVQISLNPS</sequence>
<reference evidence="1 2" key="1">
    <citation type="submission" date="2020-03" db="EMBL/GenBank/DDBJ databases">
        <title>Isolation and identification of active actinomycetes.</title>
        <authorList>
            <person name="Sun X."/>
        </authorList>
    </citation>
    <scope>NUCLEOTIDE SEQUENCE [LARGE SCALE GENOMIC DNA]</scope>
    <source>
        <strain evidence="1 2">NEAU-D13</strain>
    </source>
</reference>